<dbReference type="InterPro" id="IPR022385">
    <property type="entry name" value="Rhs_assc_core"/>
</dbReference>
<dbReference type="Pfam" id="PF03527">
    <property type="entry name" value="RHS"/>
    <property type="match status" value="1"/>
</dbReference>
<dbReference type="Proteomes" id="UP000739284">
    <property type="component" value="Unassembled WGS sequence"/>
</dbReference>
<keyword evidence="4" id="KW-1185">Reference proteome</keyword>
<dbReference type="NCBIfam" id="TIGR01643">
    <property type="entry name" value="YD_repeat_2x"/>
    <property type="match status" value="1"/>
</dbReference>
<dbReference type="InterPro" id="IPR001826">
    <property type="entry name" value="RHS"/>
</dbReference>
<dbReference type="InterPro" id="IPR006530">
    <property type="entry name" value="YD"/>
</dbReference>
<sequence length="738" mass="81304">RYNAAGQLVQSDDAGLTTLWHYDDEGQLIRQQRPGLSDGPDEVLWRYDASGRVLETGHRSETHLVSVRFQYDANDNLTGERQIIHNANGDLLWQHTVRRQFDPRGVESSLTCDGLPDIRWQTYGPGHLLGVKLGDDVLLELARDKLHREITRQFGQHWQSEKTYSRTGQLAGQHALSGGHLTRNYHYNAAGQMTQMSIGGGEHFYRYTPAGRLHSVSSPAGVLTTLTDPAGNRTLTHLDTHPAPINEPPVWHGNRVQHDEKYQYEYDVWGNLTAKRPYYAGWVQHSHDDEAVHTFAYDRAHRLTRFTVEDNGQTTTRARYIYDPLGRRVGKQVSTLNPQTQETDTQNTWFGWDGDRQVLTENRDIQLHTIYHPGSFVPLLRAEHARAEDSHRTLAEKLEEDAGGVFPPDVHERFNVIEQEIRRNQVSEANHQWLASVSLKAENIALWVDPLPESAEMALHLFYCNHLGTPVGLVNHKNGKVEWSADLDVWGNVQRCDNPHKLRQPIRMQGQQYDEESGLHYNRHRYYDPAQGRYITQDPIGLRGGWNVYNYTTNPVRRIDPLGLSNGLGGYVQAQGSLGVSMVEKGASPHEMSSAASELARGEGYGHSLEGTVSADLSFTADGGIIGGSVAGGLATGRKAGMIFPDLCAYLNACQHLGIGVTGSIAATVSASNAAPSSGITKSAGITTSGGALGDYAATATADLSNPQNITVGAGIGVGAGGFTGVVTCQQYQKCIIN</sequence>
<dbReference type="EMBL" id="JAFMOY010000108">
    <property type="protein sequence ID" value="MBU9844110.1"/>
    <property type="molecule type" value="Genomic_DNA"/>
</dbReference>
<protein>
    <submittedName>
        <fullName evidence="3">RHS repeat protein</fullName>
    </submittedName>
</protein>
<reference evidence="3 4" key="1">
    <citation type="submission" date="2021-03" db="EMBL/GenBank/DDBJ databases">
        <title>Five novel Rahnella species.</title>
        <authorList>
            <person name="Brady C."/>
            <person name="Asselin J."/>
            <person name="Beer S."/>
            <person name="Bruberg M.B."/>
            <person name="Crampton B."/>
            <person name="Venter S."/>
            <person name="Arnold D."/>
            <person name="Denman S."/>
        </authorList>
    </citation>
    <scope>NUCLEOTIDE SEQUENCE [LARGE SCALE GENOMIC DNA]</scope>
    <source>
        <strain evidence="3 4">FRB 231</strain>
    </source>
</reference>
<dbReference type="RefSeq" id="WP_217148064.1">
    <property type="nucleotide sequence ID" value="NZ_JAFMOY010000108.1"/>
</dbReference>
<name>A0ABS6LBK2_9GAMM</name>
<dbReference type="InterPro" id="IPR050708">
    <property type="entry name" value="T6SS_VgrG/RHS"/>
</dbReference>
<feature type="domain" description="RHS protein conserved region" evidence="2">
    <location>
        <begin position="460"/>
        <end position="493"/>
    </location>
</feature>
<proteinExistence type="inferred from homology"/>
<evidence type="ECO:0000313" key="3">
    <source>
        <dbReference type="EMBL" id="MBU9844110.1"/>
    </source>
</evidence>
<dbReference type="NCBIfam" id="TIGR03696">
    <property type="entry name" value="Rhs_assc_core"/>
    <property type="match status" value="1"/>
</dbReference>
<evidence type="ECO:0000313" key="4">
    <source>
        <dbReference type="Proteomes" id="UP000739284"/>
    </source>
</evidence>
<organism evidence="3 4">
    <name type="scientific">Rahnella ecdela</name>
    <dbReference type="NCBI Taxonomy" id="2816250"/>
    <lineage>
        <taxon>Bacteria</taxon>
        <taxon>Pseudomonadati</taxon>
        <taxon>Pseudomonadota</taxon>
        <taxon>Gammaproteobacteria</taxon>
        <taxon>Enterobacterales</taxon>
        <taxon>Yersiniaceae</taxon>
        <taxon>Rahnella</taxon>
    </lineage>
</organism>
<dbReference type="PANTHER" id="PTHR32305">
    <property type="match status" value="1"/>
</dbReference>
<comment type="similarity">
    <text evidence="1">Belongs to the RHS family.</text>
</comment>
<evidence type="ECO:0000256" key="1">
    <source>
        <dbReference type="ARBA" id="ARBA00009455"/>
    </source>
</evidence>
<feature type="non-terminal residue" evidence="3">
    <location>
        <position position="1"/>
    </location>
</feature>
<accession>A0ABS6LBK2</accession>
<gene>
    <name evidence="3" type="ORF">J1784_03655</name>
</gene>
<dbReference type="PANTHER" id="PTHR32305:SF15">
    <property type="entry name" value="PROTEIN RHSA-RELATED"/>
    <property type="match status" value="1"/>
</dbReference>
<evidence type="ECO:0000259" key="2">
    <source>
        <dbReference type="Pfam" id="PF03527"/>
    </source>
</evidence>
<comment type="caution">
    <text evidence="3">The sequence shown here is derived from an EMBL/GenBank/DDBJ whole genome shotgun (WGS) entry which is preliminary data.</text>
</comment>